<protein>
    <recommendedName>
        <fullName evidence="2">AB hydrolase-1 domain-containing protein</fullName>
    </recommendedName>
</protein>
<evidence type="ECO:0000313" key="3">
    <source>
        <dbReference type="EMBL" id="OAI26485.1"/>
    </source>
</evidence>
<proteinExistence type="inferred from homology"/>
<evidence type="ECO:0000256" key="1">
    <source>
        <dbReference type="ARBA" id="ARBA00008645"/>
    </source>
</evidence>
<evidence type="ECO:0000313" key="4">
    <source>
        <dbReference type="Proteomes" id="UP000077734"/>
    </source>
</evidence>
<dbReference type="AlphaFoldDB" id="A0AA91DCV3"/>
<dbReference type="Pfam" id="PF00561">
    <property type="entry name" value="Abhydrolase_1"/>
    <property type="match status" value="1"/>
</dbReference>
<comment type="similarity">
    <text evidence="1">Belongs to the AB hydrolase superfamily.</text>
</comment>
<gene>
    <name evidence="3" type="ORF">A1356_11135</name>
</gene>
<dbReference type="PANTHER" id="PTHR43039">
    <property type="entry name" value="ESTERASE-RELATED"/>
    <property type="match status" value="1"/>
</dbReference>
<feature type="domain" description="AB hydrolase-1" evidence="2">
    <location>
        <begin position="3"/>
        <end position="150"/>
    </location>
</feature>
<dbReference type="SUPFAM" id="SSF53474">
    <property type="entry name" value="alpha/beta-Hydrolases"/>
    <property type="match status" value="1"/>
</dbReference>
<evidence type="ECO:0000259" key="2">
    <source>
        <dbReference type="Pfam" id="PF00561"/>
    </source>
</evidence>
<accession>A0AA91DCV3</accession>
<name>A0AA91DCV3_9GAMM</name>
<reference evidence="3 4" key="1">
    <citation type="submission" date="2016-03" db="EMBL/GenBank/DDBJ databases">
        <authorList>
            <person name="Heylen K."/>
            <person name="De Vos P."/>
            <person name="Vekeman B."/>
        </authorList>
    </citation>
    <scope>NUCLEOTIDE SEQUENCE [LARGE SCALE GENOMIC DNA]</scope>
    <source>
        <strain evidence="3 4">R-49807</strain>
    </source>
</reference>
<dbReference type="InterPro" id="IPR029058">
    <property type="entry name" value="AB_hydrolase_fold"/>
</dbReference>
<dbReference type="Gene3D" id="3.40.50.1820">
    <property type="entry name" value="alpha/beta hydrolase"/>
    <property type="match status" value="1"/>
</dbReference>
<sequence>MLAALQAPQRIAKLVLLGASPRYLNGDGYIGGFAKKDIDEIFAAAKQSYPGWRGASFASAAMANPDRPELGRYFTDCLNTYPPERLLTVLCSVLQTDYRREIGQIDIPTLILQSRNDLFVPPATAEYLRSQIRHSVLQLIDADGHFPHLSAAQRVIGAMRSFLG</sequence>
<dbReference type="EMBL" id="LUUL01000070">
    <property type="protein sequence ID" value="OAI26485.1"/>
    <property type="molecule type" value="Genomic_DNA"/>
</dbReference>
<dbReference type="InterPro" id="IPR000073">
    <property type="entry name" value="AB_hydrolase_1"/>
</dbReference>
<dbReference type="Proteomes" id="UP000077734">
    <property type="component" value="Unassembled WGS sequence"/>
</dbReference>
<comment type="caution">
    <text evidence="3">The sequence shown here is derived from an EMBL/GenBank/DDBJ whole genome shotgun (WGS) entry which is preliminary data.</text>
</comment>
<organism evidence="3 4">
    <name type="scientific">Methylomonas koyamae</name>
    <dbReference type="NCBI Taxonomy" id="702114"/>
    <lineage>
        <taxon>Bacteria</taxon>
        <taxon>Pseudomonadati</taxon>
        <taxon>Pseudomonadota</taxon>
        <taxon>Gammaproteobacteria</taxon>
        <taxon>Methylococcales</taxon>
        <taxon>Methylococcaceae</taxon>
        <taxon>Methylomonas</taxon>
    </lineage>
</organism>
<keyword evidence="4" id="KW-1185">Reference proteome</keyword>